<proteinExistence type="predicted"/>
<evidence type="ECO:0008006" key="3">
    <source>
        <dbReference type="Google" id="ProtNLM"/>
    </source>
</evidence>
<protein>
    <recommendedName>
        <fullName evidence="3">DUF3997 domain-containing protein</fullName>
    </recommendedName>
</protein>
<gene>
    <name evidence="1" type="ORF">D0817_12615</name>
</gene>
<sequence>MKKEENVVMGYFKKTKLKMTKKIFHLLLLFCFISCGKSGSESKSIKSGFISEPGIYYIHNSKHRNVLVKELKDDSIIFAIRDSQNKILFQQSLNETFSNYHYWCLYVDENSNIWFYNSDYMSSKAILFNENKKLYEMKDFCNVKLKMPKEFQEELKLKNSFENYNCKSLSK</sequence>
<dbReference type="AlphaFoldDB" id="A0A434A6I3"/>
<dbReference type="OrthoDB" id="1364841at2"/>
<dbReference type="Proteomes" id="UP000288102">
    <property type="component" value="Unassembled WGS sequence"/>
</dbReference>
<dbReference type="RefSeq" id="WP_127338700.1">
    <property type="nucleotide sequence ID" value="NZ_QWDM01000007.1"/>
</dbReference>
<name>A0A434A6I3_9FLAO</name>
<dbReference type="EMBL" id="QWDM01000007">
    <property type="protein sequence ID" value="RUT70021.1"/>
    <property type="molecule type" value="Genomic_DNA"/>
</dbReference>
<accession>A0A434A6I3</accession>
<keyword evidence="2" id="KW-1185">Reference proteome</keyword>
<organism evidence="1 2">
    <name type="scientific">Flavobacterium cupreum</name>
    <dbReference type="NCBI Taxonomy" id="2133766"/>
    <lineage>
        <taxon>Bacteria</taxon>
        <taxon>Pseudomonadati</taxon>
        <taxon>Bacteroidota</taxon>
        <taxon>Flavobacteriia</taxon>
        <taxon>Flavobacteriales</taxon>
        <taxon>Flavobacteriaceae</taxon>
        <taxon>Flavobacterium</taxon>
    </lineage>
</organism>
<evidence type="ECO:0000313" key="1">
    <source>
        <dbReference type="EMBL" id="RUT70021.1"/>
    </source>
</evidence>
<evidence type="ECO:0000313" key="2">
    <source>
        <dbReference type="Proteomes" id="UP000288102"/>
    </source>
</evidence>
<reference evidence="2" key="1">
    <citation type="journal article" date="2019" name="Syst. Appl. Microbiol.">
        <title>Flavobacterium circumlabens sp. nov. and Flavobacterium cupreum sp. nov., two psychrotrophic species isolated from Antarctic environmental samples.</title>
        <authorList>
            <person name="Kralova S."/>
            <person name="Busse H.-J."/>
            <person name="Svec P."/>
            <person name="Maslanova I."/>
            <person name="Stankova E."/>
            <person name="Bartak M."/>
            <person name="Sedlacek I."/>
        </authorList>
    </citation>
    <scope>NUCLEOTIDE SEQUENCE [LARGE SCALE GENOMIC DNA]</scope>
    <source>
        <strain evidence="2">CCM 8825</strain>
    </source>
</reference>
<comment type="caution">
    <text evidence="1">The sequence shown here is derived from an EMBL/GenBank/DDBJ whole genome shotgun (WGS) entry which is preliminary data.</text>
</comment>